<name>A0A4Z0XW20_9FIRM</name>
<comment type="caution">
    <text evidence="1">The sequence shown here is derived from an EMBL/GenBank/DDBJ whole genome shotgun (WGS) entry which is preliminary data.</text>
</comment>
<evidence type="ECO:0000313" key="2">
    <source>
        <dbReference type="Proteomes" id="UP000297714"/>
    </source>
</evidence>
<dbReference type="AlphaFoldDB" id="A0A4Z0XW20"/>
<accession>A0A4Z0XW20</accession>
<dbReference type="Proteomes" id="UP000297714">
    <property type="component" value="Unassembled WGS sequence"/>
</dbReference>
<dbReference type="EMBL" id="SRMQ01000013">
    <property type="protein sequence ID" value="TGJ75619.1"/>
    <property type="molecule type" value="Genomic_DNA"/>
</dbReference>
<gene>
    <name evidence="1" type="ORF">CAGA_22240</name>
</gene>
<keyword evidence="2" id="KW-1185">Reference proteome</keyword>
<evidence type="ECO:0000313" key="1">
    <source>
        <dbReference type="EMBL" id="TGJ75619.1"/>
    </source>
</evidence>
<reference evidence="1 2" key="1">
    <citation type="submission" date="2019-04" db="EMBL/GenBank/DDBJ databases">
        <authorList>
            <person name="Poehlein A."/>
            <person name="Bengelsdorf F.R."/>
            <person name="Duerre P."/>
            <person name="Daniel R."/>
        </authorList>
    </citation>
    <scope>NUCLEOTIDE SEQUENCE [LARGE SCALE GENOMIC DNA]</scope>
    <source>
        <strain evidence="1 2">BS-1</strain>
    </source>
</reference>
<organism evidence="1 2">
    <name type="scientific">Caproiciproducens galactitolivorans</name>
    <dbReference type="NCBI Taxonomy" id="642589"/>
    <lineage>
        <taxon>Bacteria</taxon>
        <taxon>Bacillati</taxon>
        <taxon>Bacillota</taxon>
        <taxon>Clostridia</taxon>
        <taxon>Eubacteriales</taxon>
        <taxon>Acutalibacteraceae</taxon>
        <taxon>Caproiciproducens</taxon>
    </lineage>
</organism>
<protein>
    <submittedName>
        <fullName evidence="1">Uncharacterized protein</fullName>
    </submittedName>
</protein>
<proteinExistence type="predicted"/>
<sequence>MQKTRLPRIKGISAMFLEIASLDNRRPFELKYVINVYRTKNVETVALYENRLRRRLHND</sequence>